<proteinExistence type="predicted"/>
<sequence>MDTALKQSPGELRTAPCIHRRTRNVVTHQLQVSCTSGALEPQRFVRFEGDAGCSESFEKNQRRRGGREERASEKGVTGPSLAPGPLPGYGPDEHRTQTIPRRTANCPVHPPSNWKRCYSSAASFLYFRSSGAPKIRPF</sequence>
<name>A0A7R8ZWF8_9CRUS</name>
<evidence type="ECO:0000256" key="1">
    <source>
        <dbReference type="SAM" id="MobiDB-lite"/>
    </source>
</evidence>
<feature type="compositionally biased region" description="Basic and acidic residues" evidence="1">
    <location>
        <begin position="56"/>
        <end position="73"/>
    </location>
</feature>
<accession>A0A7R8ZWF8</accession>
<feature type="region of interest" description="Disordered" evidence="1">
    <location>
        <begin position="50"/>
        <end position="107"/>
    </location>
</feature>
<gene>
    <name evidence="2" type="ORF">CTOB1V02_LOCUS12083</name>
</gene>
<reference evidence="2" key="1">
    <citation type="submission" date="2020-11" db="EMBL/GenBank/DDBJ databases">
        <authorList>
            <person name="Tran Van P."/>
        </authorList>
    </citation>
    <scope>NUCLEOTIDE SEQUENCE</scope>
</reference>
<dbReference type="EMBL" id="OB668190">
    <property type="protein sequence ID" value="CAD7234267.1"/>
    <property type="molecule type" value="Genomic_DNA"/>
</dbReference>
<evidence type="ECO:0000313" key="2">
    <source>
        <dbReference type="EMBL" id="CAD7234267.1"/>
    </source>
</evidence>
<protein>
    <submittedName>
        <fullName evidence="2">Uncharacterized protein</fullName>
    </submittedName>
</protein>
<dbReference type="AlphaFoldDB" id="A0A7R8ZWF8"/>
<organism evidence="2">
    <name type="scientific">Cyprideis torosa</name>
    <dbReference type="NCBI Taxonomy" id="163714"/>
    <lineage>
        <taxon>Eukaryota</taxon>
        <taxon>Metazoa</taxon>
        <taxon>Ecdysozoa</taxon>
        <taxon>Arthropoda</taxon>
        <taxon>Crustacea</taxon>
        <taxon>Oligostraca</taxon>
        <taxon>Ostracoda</taxon>
        <taxon>Podocopa</taxon>
        <taxon>Podocopida</taxon>
        <taxon>Cytherocopina</taxon>
        <taxon>Cytheroidea</taxon>
        <taxon>Cytherideidae</taxon>
        <taxon>Cyprideis</taxon>
    </lineage>
</organism>